<sequence>MTESTRTETPELGAGAALDLVVRTAERLADPDRVAEVAGAARNRDPLFDMPLWQPVSLAYGYPGTALLFGELTRLDGKWTRVAHEHLTRAFTALSSNAPGGLYFGPAAVAAVAQTCAGRGRGYLRLRERLTLWTVAEQRRRLTVCARRPGPGVSADDLDVINGAAGLGRLLLDAAEEPGVAGEEARSALEATLAHLVALSQPVRVRGVEVPGWWVPAERQPSEDDRRNHPDGDFNTGLAHGVAGPLALLASAEERGVRVPGQAEAAARFADWLCWAARADDTGPYWPYRVDWREQVTGERPGYAPTRSAWCYGAPGVAAALHRAGAAFGEPRWRHLALESLRAVLRRPVRDWQLDGPTVCHGLAGLAQVLHRVGADSGDAELRAGAARVTAMTARHAEENSAFLFPLLVRDPPGFHADPELVRRDAVGVLEGAAGVACALLSAVHTELPGPEDRPWDRVLLLS</sequence>
<protein>
    <submittedName>
        <fullName evidence="2">Uncharacterized protein</fullName>
    </submittedName>
</protein>
<comment type="caution">
    <text evidence="2">The sequence shown here is derived from an EMBL/GenBank/DDBJ whole genome shotgun (WGS) entry which is preliminary data.</text>
</comment>
<dbReference type="Pfam" id="PF05147">
    <property type="entry name" value="LANC_like"/>
    <property type="match status" value="1"/>
</dbReference>
<evidence type="ECO:0000313" key="3">
    <source>
        <dbReference type="Proteomes" id="UP001519363"/>
    </source>
</evidence>
<evidence type="ECO:0000313" key="2">
    <source>
        <dbReference type="EMBL" id="MBP2473992.1"/>
    </source>
</evidence>
<dbReference type="EMBL" id="JAGIOO010000001">
    <property type="protein sequence ID" value="MBP2473992.1"/>
    <property type="molecule type" value="Genomic_DNA"/>
</dbReference>
<dbReference type="Proteomes" id="UP001519363">
    <property type="component" value="Unassembled WGS sequence"/>
</dbReference>
<name>A0ABS5ABM8_9PSEU</name>
<dbReference type="RefSeq" id="WP_086789837.1">
    <property type="nucleotide sequence ID" value="NZ_JAGIOO010000001.1"/>
</dbReference>
<proteinExistence type="predicted"/>
<dbReference type="PRINTS" id="PR01950">
    <property type="entry name" value="LANCSUPER"/>
</dbReference>
<dbReference type="CDD" id="cd04793">
    <property type="entry name" value="LanC"/>
    <property type="match status" value="1"/>
</dbReference>
<reference evidence="2 3" key="1">
    <citation type="submission" date="2021-03" db="EMBL/GenBank/DDBJ databases">
        <title>Sequencing the genomes of 1000 actinobacteria strains.</title>
        <authorList>
            <person name="Klenk H.-P."/>
        </authorList>
    </citation>
    <scope>NUCLEOTIDE SEQUENCE [LARGE SCALE GENOMIC DNA]</scope>
    <source>
        <strain evidence="2 3">DSM 44580</strain>
    </source>
</reference>
<dbReference type="InterPro" id="IPR007822">
    <property type="entry name" value="LANC-like"/>
</dbReference>
<feature type="compositionally biased region" description="Basic and acidic residues" evidence="1">
    <location>
        <begin position="220"/>
        <end position="232"/>
    </location>
</feature>
<gene>
    <name evidence="2" type="ORF">JOF53_002864</name>
</gene>
<keyword evidence="3" id="KW-1185">Reference proteome</keyword>
<dbReference type="SUPFAM" id="SSF158745">
    <property type="entry name" value="LanC-like"/>
    <property type="match status" value="1"/>
</dbReference>
<dbReference type="PRINTS" id="PR01955">
    <property type="entry name" value="LANCFRANKIA"/>
</dbReference>
<dbReference type="Gene3D" id="1.50.10.20">
    <property type="match status" value="1"/>
</dbReference>
<dbReference type="SMART" id="SM01260">
    <property type="entry name" value="LANC_like"/>
    <property type="match status" value="1"/>
</dbReference>
<feature type="region of interest" description="Disordered" evidence="1">
    <location>
        <begin position="216"/>
        <end position="236"/>
    </location>
</feature>
<evidence type="ECO:0000256" key="1">
    <source>
        <dbReference type="SAM" id="MobiDB-lite"/>
    </source>
</evidence>
<organism evidence="2 3">
    <name type="scientific">Crossiella equi</name>
    <dbReference type="NCBI Taxonomy" id="130796"/>
    <lineage>
        <taxon>Bacteria</taxon>
        <taxon>Bacillati</taxon>
        <taxon>Actinomycetota</taxon>
        <taxon>Actinomycetes</taxon>
        <taxon>Pseudonocardiales</taxon>
        <taxon>Pseudonocardiaceae</taxon>
        <taxon>Crossiella</taxon>
    </lineage>
</organism>
<dbReference type="InterPro" id="IPR033889">
    <property type="entry name" value="LanC"/>
</dbReference>
<accession>A0ABS5ABM8</accession>